<feature type="compositionally biased region" description="Basic and acidic residues" evidence="4">
    <location>
        <begin position="572"/>
        <end position="592"/>
    </location>
</feature>
<evidence type="ECO:0000259" key="6">
    <source>
        <dbReference type="Pfam" id="PF10106"/>
    </source>
</evidence>
<feature type="region of interest" description="Disordered" evidence="4">
    <location>
        <begin position="812"/>
        <end position="840"/>
    </location>
</feature>
<dbReference type="Pfam" id="PF04717">
    <property type="entry name" value="Phage_base_V"/>
    <property type="match status" value="1"/>
</dbReference>
<dbReference type="InterPro" id="IPR028244">
    <property type="entry name" value="T6SS_Rhs_Vgr_dom"/>
</dbReference>
<dbReference type="Gene3D" id="2.40.50.230">
    <property type="entry name" value="Gp5 N-terminal domain"/>
    <property type="match status" value="1"/>
</dbReference>
<name>A0A370FBG6_9BURK</name>
<proteinExistence type="inferred from homology"/>
<feature type="region of interest" description="Disordered" evidence="4">
    <location>
        <begin position="559"/>
        <end position="602"/>
    </location>
</feature>
<dbReference type="SUPFAM" id="SSF69255">
    <property type="entry name" value="gp5 N-terminal domain-like"/>
    <property type="match status" value="1"/>
</dbReference>
<dbReference type="STRING" id="433924.NS331_18505"/>
<dbReference type="Pfam" id="PF10106">
    <property type="entry name" value="DUF2345"/>
    <property type="match status" value="1"/>
</dbReference>
<dbReference type="NCBIfam" id="TIGR01646">
    <property type="entry name" value="vgr_GE"/>
    <property type="match status" value="1"/>
</dbReference>
<accession>A0A370FBG6</accession>
<dbReference type="AlphaFoldDB" id="A0A370FBG6"/>
<dbReference type="SUPFAM" id="SSF69279">
    <property type="entry name" value="Phage tail proteins"/>
    <property type="match status" value="2"/>
</dbReference>
<keyword evidence="9" id="KW-1185">Reference proteome</keyword>
<evidence type="ECO:0000256" key="3">
    <source>
        <dbReference type="ARBA" id="ARBA00022525"/>
    </source>
</evidence>
<comment type="caution">
    <text evidence="8">The sequence shown here is derived from an EMBL/GenBank/DDBJ whole genome shotgun (WGS) entry which is preliminary data.</text>
</comment>
<feature type="domain" description="Putative type VI secretion system Rhs element associated Vgr" evidence="7">
    <location>
        <begin position="538"/>
        <end position="642"/>
    </location>
</feature>
<organism evidence="8 9">
    <name type="scientific">Pseudacidovorax intermedius</name>
    <dbReference type="NCBI Taxonomy" id="433924"/>
    <lineage>
        <taxon>Bacteria</taxon>
        <taxon>Pseudomonadati</taxon>
        <taxon>Pseudomonadota</taxon>
        <taxon>Betaproteobacteria</taxon>
        <taxon>Burkholderiales</taxon>
        <taxon>Comamonadaceae</taxon>
        <taxon>Pseudacidovorax</taxon>
    </lineage>
</organism>
<dbReference type="Pfam" id="PF13296">
    <property type="entry name" value="T6SS_Vgr"/>
    <property type="match status" value="1"/>
</dbReference>
<keyword evidence="3" id="KW-0964">Secreted</keyword>
<dbReference type="InterPro" id="IPR050708">
    <property type="entry name" value="T6SS_VgrG/RHS"/>
</dbReference>
<gene>
    <name evidence="8" type="ORF">DFR41_10880</name>
</gene>
<evidence type="ECO:0000313" key="8">
    <source>
        <dbReference type="EMBL" id="RDI21956.1"/>
    </source>
</evidence>
<comment type="similarity">
    <text evidence="2">Belongs to the VgrG protein family.</text>
</comment>
<dbReference type="InterPro" id="IPR017847">
    <property type="entry name" value="T6SS_RhsGE_Vgr_subset"/>
</dbReference>
<evidence type="ECO:0000256" key="1">
    <source>
        <dbReference type="ARBA" id="ARBA00004613"/>
    </source>
</evidence>
<feature type="domain" description="DUF2345" evidence="6">
    <location>
        <begin position="677"/>
        <end position="823"/>
    </location>
</feature>
<dbReference type="InterPro" id="IPR006533">
    <property type="entry name" value="T6SS_Vgr_RhsGE"/>
</dbReference>
<dbReference type="PANTHER" id="PTHR32305:SF15">
    <property type="entry name" value="PROTEIN RHSA-RELATED"/>
    <property type="match status" value="1"/>
</dbReference>
<dbReference type="NCBIfam" id="TIGR03361">
    <property type="entry name" value="VI_Rhs_Vgr"/>
    <property type="match status" value="1"/>
</dbReference>
<dbReference type="GO" id="GO:0005576">
    <property type="term" value="C:extracellular region"/>
    <property type="evidence" value="ECO:0007669"/>
    <property type="project" value="UniProtKB-SubCell"/>
</dbReference>
<feature type="domain" description="Gp5/Type VI secretion system Vgr protein OB-fold" evidence="5">
    <location>
        <begin position="438"/>
        <end position="502"/>
    </location>
</feature>
<protein>
    <submittedName>
        <fullName evidence="8">Type VI secretion system secreted protein VgrG</fullName>
    </submittedName>
</protein>
<reference evidence="8 9" key="1">
    <citation type="submission" date="2018-07" db="EMBL/GenBank/DDBJ databases">
        <title>Genomic Encyclopedia of Type Strains, Phase IV (KMG-IV): sequencing the most valuable type-strain genomes for metagenomic binning, comparative biology and taxonomic classification.</title>
        <authorList>
            <person name="Goeker M."/>
        </authorList>
    </citation>
    <scope>NUCLEOTIDE SEQUENCE [LARGE SCALE GENOMIC DNA]</scope>
    <source>
        <strain evidence="8 9">DSM 21352</strain>
    </source>
</reference>
<dbReference type="InterPro" id="IPR037026">
    <property type="entry name" value="Vgr_OB-fold_dom_sf"/>
</dbReference>
<dbReference type="Gene3D" id="3.55.50.10">
    <property type="entry name" value="Baseplate protein-like domains"/>
    <property type="match status" value="1"/>
</dbReference>
<comment type="subcellular location">
    <subcellularLocation>
        <location evidence="1">Secreted</location>
    </subcellularLocation>
</comment>
<evidence type="ECO:0000256" key="4">
    <source>
        <dbReference type="SAM" id="MobiDB-lite"/>
    </source>
</evidence>
<evidence type="ECO:0000259" key="5">
    <source>
        <dbReference type="Pfam" id="PF04717"/>
    </source>
</evidence>
<evidence type="ECO:0000313" key="9">
    <source>
        <dbReference type="Proteomes" id="UP000255265"/>
    </source>
</evidence>
<dbReference type="EMBL" id="QQAV01000008">
    <property type="protein sequence ID" value="RDI21956.1"/>
    <property type="molecule type" value="Genomic_DNA"/>
</dbReference>
<dbReference type="RefSeq" id="WP_114803874.1">
    <property type="nucleotide sequence ID" value="NZ_QQAV01000008.1"/>
</dbReference>
<feature type="compositionally biased region" description="Polar residues" evidence="4">
    <location>
        <begin position="821"/>
        <end position="831"/>
    </location>
</feature>
<dbReference type="Pfam" id="PF05954">
    <property type="entry name" value="Phage_GPD"/>
    <property type="match status" value="1"/>
</dbReference>
<dbReference type="Gene3D" id="2.30.110.50">
    <property type="match status" value="1"/>
</dbReference>
<dbReference type="OrthoDB" id="1907165at2"/>
<sequence>MSTLSHTLRVSSPVLPVYAGKPLLHPVRLAGREGVNVLFDYELILQTPEGLSSAVTAEVGANLDLDSFVGREIHCEIELDGAGYFAPGAVGPAVDHIGAGTRQINALITEAELLGEEGRHLQYRLRLQPWLHLATLNSDCRIFQNATAVDILDAVLADYPFPVVKRLIEPLPKRDYQTQFNESDFAFFERLCQEWGINYHFEHEQGAHRLVLSDHLGAFGPTPSAAYRSVEYHPPGWKVDAEYLHAFVPASRVTSGRYTSRDYDYTRPKAKLDVSRRDPRPTGQADAEVYAWHASLGGSHYAQPSAGVGPNDPRAEGELIARLRMQQLRTAGARARASGNLRGMVPGFTFALSRHPRKAANTEYLILQTELLIEDLGQDSQRANAAADRQRRWRVNVDLTAHPVTEQLRPDLTRLKPHTHGPQTARVVGPEGQELWTDELGRIKVQFPWDRQGRENQHSSCWVRVSSPWAGNQLGGVHIPRIGQEVIVEFLGGDPDLPICTARVHNQLNLPPWSLPGQSALSGFRSRELTQAGGNSAAGRSNHLVMDDTAGSIQAQLKSDHQHSSLSLGRITRIEDNQGRKDPRGEGLELRTDGPAAVRAGGGMLITTEARTKAQGHIKDMGETTERLSQARDLHQSAADIAQKNKGQQAGDQEEVANALRAHNDAIRGSGQGKPAAGEFPELEAPHLLLASPAGIHATSQHGTHLASAEHTAITSGKHTSVVSGDSLLAVALQAIKLLAAQKGIQVVAAQADIEIQALMACIHMAAKDEITLKADKINIEAKTQLNILGGGSYTQFKSGLIDSGTSGADVRHAASHSMVGPSQQGSSSLPEGNKPGKGQLELTHQYASGRGLESATYAVVDVLGQVRSGTLDGSGFAAVAGLAPGGTRVSFGKDPSDPWSLGSYFGKPEWPAQAHTGASPMAEATVTNDLVAGLLQRAATGAGAQSSAGARLTASSSPAAAPTSAAGKFIGSAPSNTAVAQAGALATAVFGSEATAPAMGALAAVGSRAAGMAQLPPGVSLARAAL</sequence>
<dbReference type="Gene3D" id="4.10.220.110">
    <property type="match status" value="1"/>
</dbReference>
<evidence type="ECO:0000259" key="7">
    <source>
        <dbReference type="Pfam" id="PF13296"/>
    </source>
</evidence>
<dbReference type="SUPFAM" id="SSF69349">
    <property type="entry name" value="Phage fibre proteins"/>
    <property type="match status" value="1"/>
</dbReference>
<dbReference type="InterPro" id="IPR018769">
    <property type="entry name" value="VgrG2_DUF2345"/>
</dbReference>
<dbReference type="InterPro" id="IPR006531">
    <property type="entry name" value="Gp5/Vgr_OB"/>
</dbReference>
<evidence type="ECO:0000256" key="2">
    <source>
        <dbReference type="ARBA" id="ARBA00005558"/>
    </source>
</evidence>
<dbReference type="Proteomes" id="UP000255265">
    <property type="component" value="Unassembled WGS sequence"/>
</dbReference>
<dbReference type="PANTHER" id="PTHR32305">
    <property type="match status" value="1"/>
</dbReference>